<organism evidence="2 3">
    <name type="scientific">Aphis craccivora</name>
    <name type="common">Cowpea aphid</name>
    <dbReference type="NCBI Taxonomy" id="307492"/>
    <lineage>
        <taxon>Eukaryota</taxon>
        <taxon>Metazoa</taxon>
        <taxon>Ecdysozoa</taxon>
        <taxon>Arthropoda</taxon>
        <taxon>Hexapoda</taxon>
        <taxon>Insecta</taxon>
        <taxon>Pterygota</taxon>
        <taxon>Neoptera</taxon>
        <taxon>Paraneoptera</taxon>
        <taxon>Hemiptera</taxon>
        <taxon>Sternorrhyncha</taxon>
        <taxon>Aphidomorpha</taxon>
        <taxon>Aphidoidea</taxon>
        <taxon>Aphididae</taxon>
        <taxon>Aphidini</taxon>
        <taxon>Aphis</taxon>
        <taxon>Aphis</taxon>
    </lineage>
</organism>
<name>A0A6G0WYR6_APHCR</name>
<protein>
    <submittedName>
        <fullName evidence="2">ACYPI38480 protein</fullName>
    </submittedName>
</protein>
<reference evidence="2 3" key="1">
    <citation type="submission" date="2019-08" db="EMBL/GenBank/DDBJ databases">
        <title>Whole genome of Aphis craccivora.</title>
        <authorList>
            <person name="Voronova N.V."/>
            <person name="Shulinski R.S."/>
            <person name="Bandarenka Y.V."/>
            <person name="Zhorov D.G."/>
            <person name="Warner D."/>
        </authorList>
    </citation>
    <scope>NUCLEOTIDE SEQUENCE [LARGE SCALE GENOMIC DNA]</scope>
    <source>
        <strain evidence="2">180601</strain>
        <tissue evidence="2">Whole Body</tissue>
    </source>
</reference>
<sequence>MVTLLAVLLCSALNRNYSSITLCMKSDYLWYTNVTYPNSCVNMDTGVMHNTGNANANGTGNHDTSYKSASKTIESVIVLDIDSSEDKCIIPYNA</sequence>
<accession>A0A6G0WYR6</accession>
<dbReference type="AlphaFoldDB" id="A0A6G0WYR6"/>
<evidence type="ECO:0000313" key="3">
    <source>
        <dbReference type="Proteomes" id="UP000478052"/>
    </source>
</evidence>
<keyword evidence="1" id="KW-0732">Signal</keyword>
<dbReference type="EMBL" id="VUJU01008293">
    <property type="protein sequence ID" value="KAF0732753.1"/>
    <property type="molecule type" value="Genomic_DNA"/>
</dbReference>
<keyword evidence="3" id="KW-1185">Reference proteome</keyword>
<gene>
    <name evidence="2" type="ORF">FWK35_00026006</name>
</gene>
<evidence type="ECO:0000313" key="2">
    <source>
        <dbReference type="EMBL" id="KAF0732753.1"/>
    </source>
</evidence>
<comment type="caution">
    <text evidence="2">The sequence shown here is derived from an EMBL/GenBank/DDBJ whole genome shotgun (WGS) entry which is preliminary data.</text>
</comment>
<feature type="chain" id="PRO_5026098298" evidence="1">
    <location>
        <begin position="19"/>
        <end position="94"/>
    </location>
</feature>
<proteinExistence type="predicted"/>
<evidence type="ECO:0000256" key="1">
    <source>
        <dbReference type="SAM" id="SignalP"/>
    </source>
</evidence>
<dbReference type="Proteomes" id="UP000478052">
    <property type="component" value="Unassembled WGS sequence"/>
</dbReference>
<feature type="signal peptide" evidence="1">
    <location>
        <begin position="1"/>
        <end position="18"/>
    </location>
</feature>